<evidence type="ECO:0000256" key="1">
    <source>
        <dbReference type="ARBA" id="ARBA00009156"/>
    </source>
</evidence>
<dbReference type="Gene3D" id="3.30.420.40">
    <property type="match status" value="2"/>
</dbReference>
<organism evidence="10 11">
    <name type="scientific">Autumnicola psychrophila</name>
    <dbReference type="NCBI Taxonomy" id="3075592"/>
    <lineage>
        <taxon>Bacteria</taxon>
        <taxon>Pseudomonadati</taxon>
        <taxon>Bacteroidota</taxon>
        <taxon>Flavobacteriia</taxon>
        <taxon>Flavobacteriales</taxon>
        <taxon>Flavobacteriaceae</taxon>
        <taxon>Autumnicola</taxon>
    </lineage>
</organism>
<keyword evidence="3" id="KW-0547">Nucleotide-binding</keyword>
<dbReference type="PIRSF" id="PIRSF000538">
    <property type="entry name" value="GlpK"/>
    <property type="match status" value="1"/>
</dbReference>
<name>A0ABU3DU39_9FLAO</name>
<dbReference type="InterPro" id="IPR000577">
    <property type="entry name" value="Carb_kinase_FGGY"/>
</dbReference>
<dbReference type="EMBL" id="JAVRHN010000009">
    <property type="protein sequence ID" value="MDT0687229.1"/>
    <property type="molecule type" value="Genomic_DNA"/>
</dbReference>
<dbReference type="GO" id="GO:0004370">
    <property type="term" value="F:glycerol kinase activity"/>
    <property type="evidence" value="ECO:0007669"/>
    <property type="project" value="UniProtKB-EC"/>
</dbReference>
<dbReference type="CDD" id="cd07769">
    <property type="entry name" value="ASKHA_NBD_FGGY_GK"/>
    <property type="match status" value="1"/>
</dbReference>
<dbReference type="Pfam" id="PF00370">
    <property type="entry name" value="FGGY_N"/>
    <property type="match status" value="1"/>
</dbReference>
<evidence type="ECO:0000256" key="7">
    <source>
        <dbReference type="RuleBase" id="RU003733"/>
    </source>
</evidence>
<evidence type="ECO:0000313" key="11">
    <source>
        <dbReference type="Proteomes" id="UP001253848"/>
    </source>
</evidence>
<dbReference type="InterPro" id="IPR018483">
    <property type="entry name" value="Carb_kinase_FGGY_CS"/>
</dbReference>
<dbReference type="RefSeq" id="WP_311500522.1">
    <property type="nucleotide sequence ID" value="NZ_JAVRHN010000009.1"/>
</dbReference>
<dbReference type="InterPro" id="IPR018484">
    <property type="entry name" value="FGGY_N"/>
</dbReference>
<dbReference type="InterPro" id="IPR018485">
    <property type="entry name" value="FGGY_C"/>
</dbReference>
<dbReference type="NCBIfam" id="NF000756">
    <property type="entry name" value="PRK00047.1"/>
    <property type="match status" value="1"/>
</dbReference>
<keyword evidence="4 7" id="KW-0418">Kinase</keyword>
<proteinExistence type="inferred from homology"/>
<evidence type="ECO:0000259" key="9">
    <source>
        <dbReference type="Pfam" id="PF02782"/>
    </source>
</evidence>
<protein>
    <recommendedName>
        <fullName evidence="6">ATP:glycerol 3-phosphotransferase</fullName>
    </recommendedName>
</protein>
<evidence type="ECO:0000256" key="2">
    <source>
        <dbReference type="ARBA" id="ARBA00022679"/>
    </source>
</evidence>
<reference evidence="10 11" key="1">
    <citation type="submission" date="2023-09" db="EMBL/GenBank/DDBJ databases">
        <authorList>
            <person name="Rey-Velasco X."/>
        </authorList>
    </citation>
    <scope>NUCLEOTIDE SEQUENCE [LARGE SCALE GENOMIC DNA]</scope>
    <source>
        <strain evidence="10 11">F225</strain>
    </source>
</reference>
<dbReference type="InterPro" id="IPR043129">
    <property type="entry name" value="ATPase_NBD"/>
</dbReference>
<keyword evidence="2 7" id="KW-0808">Transferase</keyword>
<comment type="caution">
    <text evidence="10">The sequence shown here is derived from an EMBL/GenBank/DDBJ whole genome shotgun (WGS) entry which is preliminary data.</text>
</comment>
<dbReference type="PANTHER" id="PTHR10196">
    <property type="entry name" value="SUGAR KINASE"/>
    <property type="match status" value="1"/>
</dbReference>
<dbReference type="PROSITE" id="PS00933">
    <property type="entry name" value="FGGY_KINASES_1"/>
    <property type="match status" value="1"/>
</dbReference>
<sequence length="492" mass="54824">MTASYILSVDQGTSGTKAVIFDDRGEQVEKANVPLETIYKKGGWVEQNPESIFRNVVQAVEECVASFEGGGKSKSMIKSCGISNQRETFLVWNKHGEPLYEAIVWQCKRSSSICEKLKKAGREPFIKEKTGLIIDPYFSGTKLMWLNQHNQGVAEAIQRGEAYFGTVDTWLLYKLTKGEKYLTDYTNACRTLFFNIEILDWDAEIIREFGLEGLNLPQVKFSSSFFGSSDFEGIFTEELPITAMIGDSHAAAFGEQCFSPGTAKATLGTGCSVLMNIGKKPKFSENGMVTTICWSTNNEINYALEGIIVSCGSTIEWLKNELDLFADSTETGKMAQSVKDNNGVYLVPAFSGMGAPYWEMDRKASIEGLTFDCNKNHIVRAALESIPYQIKDVIKAMEKDGNLNLKELNIDGGIRNNSFVTQFLADLLEKPVNFLNIADVSALGAAYLSGLTSGLFRDLEHLKELQECHEIHPNRKRSMETNYEGWLKAVKR</sequence>
<accession>A0ABU3DU39</accession>
<keyword evidence="5" id="KW-0067">ATP-binding</keyword>
<evidence type="ECO:0000313" key="10">
    <source>
        <dbReference type="EMBL" id="MDT0687229.1"/>
    </source>
</evidence>
<dbReference type="PANTHER" id="PTHR10196:SF69">
    <property type="entry name" value="GLYCEROL KINASE"/>
    <property type="match status" value="1"/>
</dbReference>
<dbReference type="Proteomes" id="UP001253848">
    <property type="component" value="Unassembled WGS sequence"/>
</dbReference>
<evidence type="ECO:0000256" key="6">
    <source>
        <dbReference type="ARBA" id="ARBA00043149"/>
    </source>
</evidence>
<evidence type="ECO:0000256" key="3">
    <source>
        <dbReference type="ARBA" id="ARBA00022741"/>
    </source>
</evidence>
<feature type="domain" description="Carbohydrate kinase FGGY N-terminal" evidence="8">
    <location>
        <begin position="5"/>
        <end position="254"/>
    </location>
</feature>
<evidence type="ECO:0000256" key="4">
    <source>
        <dbReference type="ARBA" id="ARBA00022777"/>
    </source>
</evidence>
<evidence type="ECO:0000259" key="8">
    <source>
        <dbReference type="Pfam" id="PF00370"/>
    </source>
</evidence>
<keyword evidence="11" id="KW-1185">Reference proteome</keyword>
<evidence type="ECO:0000256" key="5">
    <source>
        <dbReference type="ARBA" id="ARBA00022840"/>
    </source>
</evidence>
<dbReference type="SUPFAM" id="SSF53067">
    <property type="entry name" value="Actin-like ATPase domain"/>
    <property type="match status" value="2"/>
</dbReference>
<gene>
    <name evidence="10" type="primary">glpK</name>
    <name evidence="10" type="ORF">RM541_12725</name>
</gene>
<feature type="domain" description="Carbohydrate kinase FGGY C-terminal" evidence="9">
    <location>
        <begin position="264"/>
        <end position="449"/>
    </location>
</feature>
<dbReference type="Pfam" id="PF02782">
    <property type="entry name" value="FGGY_C"/>
    <property type="match status" value="1"/>
</dbReference>
<dbReference type="PROSITE" id="PS00445">
    <property type="entry name" value="FGGY_KINASES_2"/>
    <property type="match status" value="1"/>
</dbReference>
<comment type="similarity">
    <text evidence="1 7">Belongs to the FGGY kinase family.</text>
</comment>